<dbReference type="InterPro" id="IPR018613">
    <property type="entry name" value="Ccdc97-like"/>
</dbReference>
<dbReference type="OrthoDB" id="333176at2759"/>
<evidence type="ECO:0000259" key="2">
    <source>
        <dbReference type="Pfam" id="PF09747"/>
    </source>
</evidence>
<feature type="compositionally biased region" description="Acidic residues" evidence="1">
    <location>
        <begin position="209"/>
        <end position="241"/>
    </location>
</feature>
<evidence type="ECO:0000313" key="4">
    <source>
        <dbReference type="Proteomes" id="UP000241769"/>
    </source>
</evidence>
<dbReference type="PANTHER" id="PTHR31840:SF1">
    <property type="entry name" value="COILED-COIL DOMAIN-CONTAINING PROTEIN 97"/>
    <property type="match status" value="1"/>
</dbReference>
<evidence type="ECO:0000256" key="1">
    <source>
        <dbReference type="SAM" id="MobiDB-lite"/>
    </source>
</evidence>
<protein>
    <submittedName>
        <fullName evidence="3">Coiled-coil domain containing 97-like</fullName>
    </submittedName>
</protein>
<dbReference type="InterPro" id="IPR040233">
    <property type="entry name" value="CCD97-like_C"/>
</dbReference>
<organism evidence="3 4">
    <name type="scientific">Planoprotostelium fungivorum</name>
    <dbReference type="NCBI Taxonomy" id="1890364"/>
    <lineage>
        <taxon>Eukaryota</taxon>
        <taxon>Amoebozoa</taxon>
        <taxon>Evosea</taxon>
        <taxon>Variosea</taxon>
        <taxon>Cavosteliida</taxon>
        <taxon>Cavosteliaceae</taxon>
        <taxon>Planoprotostelium</taxon>
    </lineage>
</organism>
<comment type="caution">
    <text evidence="3">The sequence shown here is derived from an EMBL/GenBank/DDBJ whole genome shotgun (WGS) entry which is preliminary data.</text>
</comment>
<feature type="domain" description="CCD97-like C-terminal" evidence="2">
    <location>
        <begin position="133"/>
        <end position="300"/>
    </location>
</feature>
<proteinExistence type="predicted"/>
<reference evidence="3 4" key="1">
    <citation type="journal article" date="2018" name="Genome Biol. Evol.">
        <title>Multiple Roots of Fruiting Body Formation in Amoebozoa.</title>
        <authorList>
            <person name="Hillmann F."/>
            <person name="Forbes G."/>
            <person name="Novohradska S."/>
            <person name="Ferling I."/>
            <person name="Riege K."/>
            <person name="Groth M."/>
            <person name="Westermann M."/>
            <person name="Marz M."/>
            <person name="Spaller T."/>
            <person name="Winckler T."/>
            <person name="Schaap P."/>
            <person name="Glockner G."/>
        </authorList>
    </citation>
    <scope>NUCLEOTIDE SEQUENCE [LARGE SCALE GENOMIC DNA]</scope>
    <source>
        <strain evidence="3 4">Jena</strain>
    </source>
</reference>
<sequence length="301" mass="35697">MADSLLFQIAQDLSQNERLQFPSTKTINSDGELIESIPNLTQEEKRQKLLELVDRDIGLFFERYGKLLTNDHLATLSAYSPLKGNYEAQYYLKQLLPKEMSPLETSKHSEMRQQKKVRQTQNSRQNLPVLSRNRRFEYMNRLVQNGSYFSEEEMEARQPYIFHQYVGQYRKRDTKFKSEEKLYERLLRNYDVCDINERVEKDRERDAVIEEDSSSEEEKEMSEGDDGKEEASDDVDDPMSDEEQRQGGEQMEELLQIMKRYFLDGRDSAFVDYNKIDNDVSLDDIKQIGRDAEEEYFDEDE</sequence>
<feature type="region of interest" description="Disordered" evidence="1">
    <location>
        <begin position="201"/>
        <end position="251"/>
    </location>
</feature>
<dbReference type="PANTHER" id="PTHR31840">
    <property type="entry name" value="COILED-COIL DOMAIN-CONTAINING PROTEIN 97"/>
    <property type="match status" value="1"/>
</dbReference>
<dbReference type="Proteomes" id="UP000241769">
    <property type="component" value="Unassembled WGS sequence"/>
</dbReference>
<dbReference type="STRING" id="1890364.A0A2P6NS58"/>
<dbReference type="Pfam" id="PF09747">
    <property type="entry name" value="CCD97-like_C"/>
    <property type="match status" value="1"/>
</dbReference>
<gene>
    <name evidence="3" type="ORF">PROFUN_02909</name>
</gene>
<keyword evidence="4" id="KW-1185">Reference proteome</keyword>
<dbReference type="InParanoid" id="A0A2P6NS58"/>
<evidence type="ECO:0000313" key="3">
    <source>
        <dbReference type="EMBL" id="PRP86760.1"/>
    </source>
</evidence>
<dbReference type="AlphaFoldDB" id="A0A2P6NS58"/>
<accession>A0A2P6NS58</accession>
<dbReference type="EMBL" id="MDYQ01000027">
    <property type="protein sequence ID" value="PRP86760.1"/>
    <property type="molecule type" value="Genomic_DNA"/>
</dbReference>
<name>A0A2P6NS58_9EUKA</name>